<dbReference type="Gene3D" id="3.40.50.200">
    <property type="entry name" value="Peptidase S8/S53 domain"/>
    <property type="match status" value="1"/>
</dbReference>
<feature type="active site" description="Charge relay system" evidence="5">
    <location>
        <position position="302"/>
    </location>
</feature>
<evidence type="ECO:0000256" key="5">
    <source>
        <dbReference type="PROSITE-ProRule" id="PRU01240"/>
    </source>
</evidence>
<dbReference type="GO" id="GO:0006508">
    <property type="term" value="P:proteolysis"/>
    <property type="evidence" value="ECO:0007669"/>
    <property type="project" value="UniProtKB-KW"/>
</dbReference>
<evidence type="ECO:0000256" key="3">
    <source>
        <dbReference type="ARBA" id="ARBA00022801"/>
    </source>
</evidence>
<evidence type="ECO:0000259" key="7">
    <source>
        <dbReference type="Pfam" id="PF00082"/>
    </source>
</evidence>
<evidence type="ECO:0000313" key="9">
    <source>
        <dbReference type="Proteomes" id="UP000248627"/>
    </source>
</evidence>
<dbReference type="EMBL" id="POTX01000088">
    <property type="protein sequence ID" value="PZF95673.1"/>
    <property type="molecule type" value="Genomic_DNA"/>
</dbReference>
<comment type="caution">
    <text evidence="8">The sequence shown here is derived from an EMBL/GenBank/DDBJ whole genome shotgun (WGS) entry which is preliminary data.</text>
</comment>
<dbReference type="Proteomes" id="UP000248627">
    <property type="component" value="Unassembled WGS sequence"/>
</dbReference>
<feature type="active site" description="Charge relay system" evidence="5">
    <location>
        <position position="505"/>
    </location>
</feature>
<keyword evidence="4 5" id="KW-0720">Serine protease</keyword>
<dbReference type="PROSITE" id="PS51892">
    <property type="entry name" value="SUBTILASE"/>
    <property type="match status" value="1"/>
</dbReference>
<dbReference type="InterPro" id="IPR015500">
    <property type="entry name" value="Peptidase_S8_subtilisin-rel"/>
</dbReference>
<dbReference type="PANTHER" id="PTHR43806">
    <property type="entry name" value="PEPTIDASE S8"/>
    <property type="match status" value="1"/>
</dbReference>
<sequence>MSGGAFVVVDASAGEHPLGDSYRLAGTALDAVERRLGDPGTGTSAVGHSQRVHHPWWIVNVHEWARPAREWVRLFSSLTYADCLKESVDIRGNRPLRPPPRHRPGHLGGPVLPDHPAAPRRASLLSRRRLLATAALATAAVPLGVAPASAAASGADDADDKAYQLAFAEALAADRDVRRHSTPGREILYRPRQLLAADADVRRVTAWLKDSGHQVTVADRFAGVSRLLFATETDIPAVVAKLRDPRQWQGQPAPKVQPHHVLLGLGNIMGNPSGPPRAAAALPPPDPARLGEGAQVTVGICDTGIWGQAGSWHPQWLGGAYLPEVDDEDPLYVHTDVLAPQGGHGTFVAGVVRQAAPGVRVDPEAALGPTGVGDEAMLVAALSRLVPEVSVVNLSLGGFTLDDQPSLPLATALAGLPSTTAVVAAAGNAGSSRPVWPAALDRVLAVAAVEAGPTGVLPAPYSGFGPWVDACAFGRRDSTYVTGRLPLPGRPTRLFHGYATWAGSSFATAHVSGRIAALMTAGGLSADAVRLALLATPRWHPDYGVFVG</sequence>
<keyword evidence="9" id="KW-1185">Reference proteome</keyword>
<dbReference type="InterPro" id="IPR050131">
    <property type="entry name" value="Peptidase_S8_subtilisin-like"/>
</dbReference>
<evidence type="ECO:0000256" key="2">
    <source>
        <dbReference type="ARBA" id="ARBA00022670"/>
    </source>
</evidence>
<dbReference type="OrthoDB" id="5177045at2"/>
<evidence type="ECO:0000256" key="6">
    <source>
        <dbReference type="SAM" id="MobiDB-lite"/>
    </source>
</evidence>
<feature type="domain" description="Peptidase S8/S53" evidence="7">
    <location>
        <begin position="293"/>
        <end position="531"/>
    </location>
</feature>
<gene>
    <name evidence="8" type="ORF">C1I93_14985</name>
</gene>
<dbReference type="PRINTS" id="PR00723">
    <property type="entry name" value="SUBTILISIN"/>
</dbReference>
<dbReference type="PANTHER" id="PTHR43806:SF11">
    <property type="entry name" value="CEREVISIN-RELATED"/>
    <property type="match status" value="1"/>
</dbReference>
<evidence type="ECO:0000313" key="8">
    <source>
        <dbReference type="EMBL" id="PZF95673.1"/>
    </source>
</evidence>
<dbReference type="AlphaFoldDB" id="A0A2W2DSE5"/>
<dbReference type="InterPro" id="IPR000209">
    <property type="entry name" value="Peptidase_S8/S53_dom"/>
</dbReference>
<reference evidence="8 9" key="1">
    <citation type="submission" date="2018-01" db="EMBL/GenBank/DDBJ databases">
        <title>Draft genome sequence of Jishengella endophytica.</title>
        <authorList>
            <person name="Sahin N."/>
            <person name="Ay H."/>
            <person name="Saygin H."/>
        </authorList>
    </citation>
    <scope>NUCLEOTIDE SEQUENCE [LARGE SCALE GENOMIC DNA]</scope>
    <source>
        <strain evidence="8 9">DSM 45430</strain>
    </source>
</reference>
<comment type="similarity">
    <text evidence="1 5">Belongs to the peptidase S8 family.</text>
</comment>
<dbReference type="SUPFAM" id="SSF52743">
    <property type="entry name" value="Subtilisin-like"/>
    <property type="match status" value="1"/>
</dbReference>
<evidence type="ECO:0000256" key="4">
    <source>
        <dbReference type="ARBA" id="ARBA00022825"/>
    </source>
</evidence>
<dbReference type="Pfam" id="PF00082">
    <property type="entry name" value="Peptidase_S8"/>
    <property type="match status" value="1"/>
</dbReference>
<name>A0A2W2DSE5_9ACTN</name>
<protein>
    <submittedName>
        <fullName evidence="8">Serine protease</fullName>
    </submittedName>
</protein>
<proteinExistence type="inferred from homology"/>
<keyword evidence="2 5" id="KW-0645">Protease</keyword>
<dbReference type="InterPro" id="IPR036852">
    <property type="entry name" value="Peptidase_S8/S53_dom_sf"/>
</dbReference>
<accession>A0A2W2DSE5</accession>
<organism evidence="8 9">
    <name type="scientific">Micromonospora endophytica</name>
    <dbReference type="NCBI Taxonomy" id="515350"/>
    <lineage>
        <taxon>Bacteria</taxon>
        <taxon>Bacillati</taxon>
        <taxon>Actinomycetota</taxon>
        <taxon>Actinomycetes</taxon>
        <taxon>Micromonosporales</taxon>
        <taxon>Micromonosporaceae</taxon>
        <taxon>Micromonospora</taxon>
    </lineage>
</organism>
<evidence type="ECO:0000256" key="1">
    <source>
        <dbReference type="ARBA" id="ARBA00011073"/>
    </source>
</evidence>
<dbReference type="CDD" id="cd00306">
    <property type="entry name" value="Peptidases_S8_S53"/>
    <property type="match status" value="1"/>
</dbReference>
<keyword evidence="3 5" id="KW-0378">Hydrolase</keyword>
<dbReference type="GO" id="GO:0004252">
    <property type="term" value="F:serine-type endopeptidase activity"/>
    <property type="evidence" value="ECO:0007669"/>
    <property type="project" value="UniProtKB-UniRule"/>
</dbReference>
<feature type="region of interest" description="Disordered" evidence="6">
    <location>
        <begin position="90"/>
        <end position="118"/>
    </location>
</feature>
<feature type="active site" description="Charge relay system" evidence="5">
    <location>
        <position position="344"/>
    </location>
</feature>